<dbReference type="InParanoid" id="I1BJF1"/>
<gene>
    <name evidence="1" type="ORF">RO3G_01035</name>
</gene>
<protein>
    <submittedName>
        <fullName evidence="1">Uncharacterized protein</fullName>
    </submittedName>
</protein>
<name>I1BJF1_RHIO9</name>
<organism evidence="1 2">
    <name type="scientific">Rhizopus delemar (strain RA 99-880 / ATCC MYA-4621 / FGSC 9543 / NRRL 43880)</name>
    <name type="common">Mucormycosis agent</name>
    <name type="synonym">Rhizopus arrhizus var. delemar</name>
    <dbReference type="NCBI Taxonomy" id="246409"/>
    <lineage>
        <taxon>Eukaryota</taxon>
        <taxon>Fungi</taxon>
        <taxon>Fungi incertae sedis</taxon>
        <taxon>Mucoromycota</taxon>
        <taxon>Mucoromycotina</taxon>
        <taxon>Mucoromycetes</taxon>
        <taxon>Mucorales</taxon>
        <taxon>Mucorineae</taxon>
        <taxon>Rhizopodaceae</taxon>
        <taxon>Rhizopus</taxon>
    </lineage>
</organism>
<dbReference type="EMBL" id="CH476732">
    <property type="protein sequence ID" value="EIE76331.1"/>
    <property type="molecule type" value="Genomic_DNA"/>
</dbReference>
<proteinExistence type="predicted"/>
<dbReference type="Proteomes" id="UP000009138">
    <property type="component" value="Unassembled WGS sequence"/>
</dbReference>
<keyword evidence="2" id="KW-1185">Reference proteome</keyword>
<sequence length="160" mass="18828">MKSRQAVAVLSHIAFSESNSTLLLQGWISPTNKIKMKQLGNIIHLDFRTYSFDAAKQKWFSKFYSSTKITVKIQNMNKQGSDQQKNDQKLVLELTPYNTVNERIRIGTSDDNGQWINWAMSCDKEESDHAQPQKREHKLLLSYMYIDNKEKMHIQRFWIN</sequence>
<dbReference type="VEuPathDB" id="FungiDB:RO3G_01035"/>
<evidence type="ECO:0000313" key="2">
    <source>
        <dbReference type="Proteomes" id="UP000009138"/>
    </source>
</evidence>
<accession>I1BJF1</accession>
<evidence type="ECO:0000313" key="1">
    <source>
        <dbReference type="EMBL" id="EIE76331.1"/>
    </source>
</evidence>
<dbReference type="OrthoDB" id="2276070at2759"/>
<dbReference type="RefSeq" id="XP_067511727.1">
    <property type="nucleotide sequence ID" value="XM_067655626.1"/>
</dbReference>
<reference evidence="1 2" key="1">
    <citation type="journal article" date="2009" name="PLoS Genet.">
        <title>Genomic analysis of the basal lineage fungus Rhizopus oryzae reveals a whole-genome duplication.</title>
        <authorList>
            <person name="Ma L.-J."/>
            <person name="Ibrahim A.S."/>
            <person name="Skory C."/>
            <person name="Grabherr M.G."/>
            <person name="Burger G."/>
            <person name="Butler M."/>
            <person name="Elias M."/>
            <person name="Idnurm A."/>
            <person name="Lang B.F."/>
            <person name="Sone T."/>
            <person name="Abe A."/>
            <person name="Calvo S.E."/>
            <person name="Corrochano L.M."/>
            <person name="Engels R."/>
            <person name="Fu J."/>
            <person name="Hansberg W."/>
            <person name="Kim J.-M."/>
            <person name="Kodira C.D."/>
            <person name="Koehrsen M.J."/>
            <person name="Liu B."/>
            <person name="Miranda-Saavedra D."/>
            <person name="O'Leary S."/>
            <person name="Ortiz-Castellanos L."/>
            <person name="Poulter R."/>
            <person name="Rodriguez-Romero J."/>
            <person name="Ruiz-Herrera J."/>
            <person name="Shen Y.-Q."/>
            <person name="Zeng Q."/>
            <person name="Galagan J."/>
            <person name="Birren B.W."/>
            <person name="Cuomo C.A."/>
            <person name="Wickes B.L."/>
        </authorList>
    </citation>
    <scope>NUCLEOTIDE SEQUENCE [LARGE SCALE GENOMIC DNA]</scope>
    <source>
        <strain evidence="2">RA 99-880 / ATCC MYA-4621 / FGSC 9543 / NRRL 43880</strain>
    </source>
</reference>
<dbReference type="AlphaFoldDB" id="I1BJF1"/>
<dbReference type="GeneID" id="93608007"/>